<dbReference type="EMBL" id="KV878597">
    <property type="protein sequence ID" value="OJJ53513.1"/>
    <property type="molecule type" value="Genomic_DNA"/>
</dbReference>
<dbReference type="STRING" id="1036612.A0A1L9T2I7"/>
<proteinExistence type="predicted"/>
<evidence type="ECO:0000313" key="3">
    <source>
        <dbReference type="Proteomes" id="UP000184356"/>
    </source>
</evidence>
<dbReference type="VEuPathDB" id="FungiDB:ASPSYDRAFT_51011"/>
<feature type="region of interest" description="Disordered" evidence="1">
    <location>
        <begin position="18"/>
        <end position="52"/>
    </location>
</feature>
<dbReference type="RefSeq" id="XP_040697319.1">
    <property type="nucleotide sequence ID" value="XM_040848206.1"/>
</dbReference>
<evidence type="ECO:0000313" key="2">
    <source>
        <dbReference type="EMBL" id="OJJ53513.1"/>
    </source>
</evidence>
<name>A0A1L9T2I7_9EURO</name>
<evidence type="ECO:0008006" key="4">
    <source>
        <dbReference type="Google" id="ProtNLM"/>
    </source>
</evidence>
<evidence type="ECO:0000256" key="1">
    <source>
        <dbReference type="SAM" id="MobiDB-lite"/>
    </source>
</evidence>
<keyword evidence="3" id="KW-1185">Reference proteome</keyword>
<sequence length="224" mass="24884">MNMHVIDPSGDDILVVKNPNPPFAPVPKTTAAPPQVPADATQPTTEERASPDVHIKVSGKHLSMASPVLKKALMGSWKQNLNFKRDKAVEVHAEGWDIEEALLVLMQIFHCKPHELPTKTSVELMAKLGVLADYYECMPLVRCYVVNWLTPSVMEMPGSIMTDSYTRDFMVGLWVSWVFNFPEAFETYSGRVIGYSPGSIVSFGLPIPVNIIGKISFIFGFEES</sequence>
<dbReference type="Proteomes" id="UP000184356">
    <property type="component" value="Unassembled WGS sequence"/>
</dbReference>
<accession>A0A1L9T2I7</accession>
<dbReference type="OrthoDB" id="5326346at2759"/>
<organism evidence="2 3">
    <name type="scientific">Aspergillus sydowii CBS 593.65</name>
    <dbReference type="NCBI Taxonomy" id="1036612"/>
    <lineage>
        <taxon>Eukaryota</taxon>
        <taxon>Fungi</taxon>
        <taxon>Dikarya</taxon>
        <taxon>Ascomycota</taxon>
        <taxon>Pezizomycotina</taxon>
        <taxon>Eurotiomycetes</taxon>
        <taxon>Eurotiomycetidae</taxon>
        <taxon>Eurotiales</taxon>
        <taxon>Aspergillaceae</taxon>
        <taxon>Aspergillus</taxon>
        <taxon>Aspergillus subgen. Nidulantes</taxon>
    </lineage>
</organism>
<dbReference type="AlphaFoldDB" id="A0A1L9T2I7"/>
<reference evidence="3" key="1">
    <citation type="journal article" date="2017" name="Genome Biol.">
        <title>Comparative genomics reveals high biological diversity and specific adaptations in the industrially and medically important fungal genus Aspergillus.</title>
        <authorList>
            <person name="de Vries R.P."/>
            <person name="Riley R."/>
            <person name="Wiebenga A."/>
            <person name="Aguilar-Osorio G."/>
            <person name="Amillis S."/>
            <person name="Uchima C.A."/>
            <person name="Anderluh G."/>
            <person name="Asadollahi M."/>
            <person name="Askin M."/>
            <person name="Barry K."/>
            <person name="Battaglia E."/>
            <person name="Bayram O."/>
            <person name="Benocci T."/>
            <person name="Braus-Stromeyer S.A."/>
            <person name="Caldana C."/>
            <person name="Canovas D."/>
            <person name="Cerqueira G.C."/>
            <person name="Chen F."/>
            <person name="Chen W."/>
            <person name="Choi C."/>
            <person name="Clum A."/>
            <person name="Dos Santos R.A."/>
            <person name="Damasio A.R."/>
            <person name="Diallinas G."/>
            <person name="Emri T."/>
            <person name="Fekete E."/>
            <person name="Flipphi M."/>
            <person name="Freyberg S."/>
            <person name="Gallo A."/>
            <person name="Gournas C."/>
            <person name="Habgood R."/>
            <person name="Hainaut M."/>
            <person name="Harispe M.L."/>
            <person name="Henrissat B."/>
            <person name="Hilden K.S."/>
            <person name="Hope R."/>
            <person name="Hossain A."/>
            <person name="Karabika E."/>
            <person name="Karaffa L."/>
            <person name="Karanyi Z."/>
            <person name="Krasevec N."/>
            <person name="Kuo A."/>
            <person name="Kusch H."/>
            <person name="LaButti K."/>
            <person name="Lagendijk E.L."/>
            <person name="Lapidus A."/>
            <person name="Levasseur A."/>
            <person name="Lindquist E."/>
            <person name="Lipzen A."/>
            <person name="Logrieco A.F."/>
            <person name="MacCabe A."/>
            <person name="Maekelae M.R."/>
            <person name="Malavazi I."/>
            <person name="Melin P."/>
            <person name="Meyer V."/>
            <person name="Mielnichuk N."/>
            <person name="Miskei M."/>
            <person name="Molnar A.P."/>
            <person name="Mule G."/>
            <person name="Ngan C.Y."/>
            <person name="Orejas M."/>
            <person name="Orosz E."/>
            <person name="Ouedraogo J.P."/>
            <person name="Overkamp K.M."/>
            <person name="Park H.-S."/>
            <person name="Perrone G."/>
            <person name="Piumi F."/>
            <person name="Punt P.J."/>
            <person name="Ram A.F."/>
            <person name="Ramon A."/>
            <person name="Rauscher S."/>
            <person name="Record E."/>
            <person name="Riano-Pachon D.M."/>
            <person name="Robert V."/>
            <person name="Roehrig J."/>
            <person name="Ruller R."/>
            <person name="Salamov A."/>
            <person name="Salih N.S."/>
            <person name="Samson R.A."/>
            <person name="Sandor E."/>
            <person name="Sanguinetti M."/>
            <person name="Schuetze T."/>
            <person name="Sepcic K."/>
            <person name="Shelest E."/>
            <person name="Sherlock G."/>
            <person name="Sophianopoulou V."/>
            <person name="Squina F.M."/>
            <person name="Sun H."/>
            <person name="Susca A."/>
            <person name="Todd R.B."/>
            <person name="Tsang A."/>
            <person name="Unkles S.E."/>
            <person name="van de Wiele N."/>
            <person name="van Rossen-Uffink D."/>
            <person name="Oliveira J.V."/>
            <person name="Vesth T.C."/>
            <person name="Visser J."/>
            <person name="Yu J.-H."/>
            <person name="Zhou M."/>
            <person name="Andersen M.R."/>
            <person name="Archer D.B."/>
            <person name="Baker S.E."/>
            <person name="Benoit I."/>
            <person name="Brakhage A.A."/>
            <person name="Braus G.H."/>
            <person name="Fischer R."/>
            <person name="Frisvad J.C."/>
            <person name="Goldman G.H."/>
            <person name="Houbraken J."/>
            <person name="Oakley B."/>
            <person name="Pocsi I."/>
            <person name="Scazzocchio C."/>
            <person name="Seiboth B."/>
            <person name="vanKuyk P.A."/>
            <person name="Wortman J."/>
            <person name="Dyer P.S."/>
            <person name="Grigoriev I.V."/>
        </authorList>
    </citation>
    <scope>NUCLEOTIDE SEQUENCE [LARGE SCALE GENOMIC DNA]</scope>
    <source>
        <strain evidence="3">CBS 593.65</strain>
    </source>
</reference>
<dbReference type="GeneID" id="63764279"/>
<gene>
    <name evidence="2" type="ORF">ASPSYDRAFT_51011</name>
</gene>
<protein>
    <recommendedName>
        <fullName evidence="4">BTB domain-containing protein</fullName>
    </recommendedName>
</protein>